<name>A0ABT4JQH9_9GAMM</name>
<proteinExistence type="predicted"/>
<reference evidence="2" key="1">
    <citation type="submission" date="2022-12" db="EMBL/GenBank/DDBJ databases">
        <title>Marinomonas 15G1-11 sp. nov, isolated from marine algae.</title>
        <authorList>
            <person name="Butt M."/>
            <person name="Choi D.G."/>
            <person name="Kim J.M."/>
            <person name="Lee J.K."/>
            <person name="Baek J.H."/>
            <person name="Jeon C.O."/>
        </authorList>
    </citation>
    <scope>NUCLEOTIDE SEQUENCE</scope>
    <source>
        <strain evidence="2">15G1-11</strain>
    </source>
</reference>
<organism evidence="2 3">
    <name type="scientific">Marinomonas phaeophyticola</name>
    <dbReference type="NCBI Taxonomy" id="3004091"/>
    <lineage>
        <taxon>Bacteria</taxon>
        <taxon>Pseudomonadati</taxon>
        <taxon>Pseudomonadota</taxon>
        <taxon>Gammaproteobacteria</taxon>
        <taxon>Oceanospirillales</taxon>
        <taxon>Oceanospirillaceae</taxon>
        <taxon>Marinomonas</taxon>
    </lineage>
</organism>
<feature type="domain" description="Transposase IS200-like" evidence="1">
    <location>
        <begin position="12"/>
        <end position="187"/>
    </location>
</feature>
<dbReference type="RefSeq" id="WP_269122702.1">
    <property type="nucleotide sequence ID" value="NZ_JAPUBN010000010.1"/>
</dbReference>
<dbReference type="Proteomes" id="UP001149719">
    <property type="component" value="Unassembled WGS sequence"/>
</dbReference>
<dbReference type="InterPro" id="IPR036515">
    <property type="entry name" value="Transposase_17_sf"/>
</dbReference>
<sequence>MPRARSQQVSLSDTPYYHCISRCVRRAFLCGEDSVTGKSFEHRRGWIEARILFLSQIFSIDICAYAVMSNHLHLVLHVDDKQAKNWSTHEVLRRWHSLHKGTLFTQQFARGEAMPEYAIELAESSAENYRSRLSDISWFMRELNEPIARQANREDECTGRFWEGRFKSQTLLDEASVLACMAYVDLNPIRANIAPTPETSDFTSIKMRVKSAKKGTQPKALHPFIGNERNEKSEGILFKLTDYLELVDMTGRIARQDKRGAIDLSLTPILQRLGISSDNWLTIAIQFEQNTHGVVGQEHSITRYKNAQPRSRPNKRCCRLLA</sequence>
<comment type="caution">
    <text evidence="2">The sequence shown here is derived from an EMBL/GenBank/DDBJ whole genome shotgun (WGS) entry which is preliminary data.</text>
</comment>
<evidence type="ECO:0000313" key="2">
    <source>
        <dbReference type="EMBL" id="MCZ2720642.1"/>
    </source>
</evidence>
<keyword evidence="3" id="KW-1185">Reference proteome</keyword>
<dbReference type="EMBL" id="JAPUBN010000010">
    <property type="protein sequence ID" value="MCZ2720642.1"/>
    <property type="molecule type" value="Genomic_DNA"/>
</dbReference>
<protein>
    <submittedName>
        <fullName evidence="2">Transposase</fullName>
    </submittedName>
</protein>
<evidence type="ECO:0000313" key="3">
    <source>
        <dbReference type="Proteomes" id="UP001149719"/>
    </source>
</evidence>
<dbReference type="PANTHER" id="PTHR34322">
    <property type="entry name" value="TRANSPOSASE, Y1_TNP DOMAIN-CONTAINING"/>
    <property type="match status" value="1"/>
</dbReference>
<dbReference type="SUPFAM" id="SSF143422">
    <property type="entry name" value="Transposase IS200-like"/>
    <property type="match status" value="1"/>
</dbReference>
<accession>A0ABT4JQH9</accession>
<gene>
    <name evidence="2" type="ORF">O1D97_03030</name>
</gene>
<dbReference type="PANTHER" id="PTHR34322:SF2">
    <property type="entry name" value="TRANSPOSASE IS200-LIKE DOMAIN-CONTAINING PROTEIN"/>
    <property type="match status" value="1"/>
</dbReference>
<dbReference type="Gene3D" id="3.30.70.1290">
    <property type="entry name" value="Transposase IS200-like"/>
    <property type="match status" value="1"/>
</dbReference>
<dbReference type="InterPro" id="IPR002686">
    <property type="entry name" value="Transposase_17"/>
</dbReference>
<evidence type="ECO:0000259" key="1">
    <source>
        <dbReference type="SMART" id="SM01321"/>
    </source>
</evidence>
<dbReference type="SMART" id="SM01321">
    <property type="entry name" value="Y1_Tnp"/>
    <property type="match status" value="1"/>
</dbReference>